<comment type="caution">
    <text evidence="2">The sequence shown here is derived from an EMBL/GenBank/DDBJ whole genome shotgun (WGS) entry which is preliminary data.</text>
</comment>
<dbReference type="InterPro" id="IPR003018">
    <property type="entry name" value="GAF"/>
</dbReference>
<keyword evidence="3" id="KW-1185">Reference proteome</keyword>
<dbReference type="SUPFAM" id="SSF55781">
    <property type="entry name" value="GAF domain-like"/>
    <property type="match status" value="1"/>
</dbReference>
<dbReference type="SMART" id="SM00065">
    <property type="entry name" value="GAF"/>
    <property type="match status" value="1"/>
</dbReference>
<evidence type="ECO:0000259" key="1">
    <source>
        <dbReference type="SMART" id="SM00065"/>
    </source>
</evidence>
<dbReference type="RefSeq" id="WP_133218016.1">
    <property type="nucleotide sequence ID" value="NZ_NRSG01000001.1"/>
</dbReference>
<dbReference type="EMBL" id="NRSG01000001">
    <property type="protein sequence ID" value="MBK1656676.1"/>
    <property type="molecule type" value="Genomic_DNA"/>
</dbReference>
<name>A0ABS1CR62_9PROT</name>
<dbReference type="PANTHER" id="PTHR43102">
    <property type="entry name" value="SLR1143 PROTEIN"/>
    <property type="match status" value="1"/>
</dbReference>
<reference evidence="2 3" key="1">
    <citation type="journal article" date="2020" name="Microorganisms">
        <title>Osmotic Adaptation and Compatible Solute Biosynthesis of Phototrophic Bacteria as Revealed from Genome Analyses.</title>
        <authorList>
            <person name="Imhoff J.F."/>
            <person name="Rahn T."/>
            <person name="Kunzel S."/>
            <person name="Keller A."/>
            <person name="Neulinger S.C."/>
        </authorList>
    </citation>
    <scope>NUCLEOTIDE SEQUENCE [LARGE SCALE GENOMIC DNA]</scope>
    <source>
        <strain evidence="2 3">DSM 15382</strain>
    </source>
</reference>
<dbReference type="Gene3D" id="3.30.450.40">
    <property type="match status" value="1"/>
</dbReference>
<feature type="domain" description="GAF" evidence="1">
    <location>
        <begin position="25"/>
        <end position="168"/>
    </location>
</feature>
<gene>
    <name evidence="2" type="ORF">CKO45_00340</name>
</gene>
<organism evidence="2 3">
    <name type="scientific">Paracraurococcus ruber</name>
    <dbReference type="NCBI Taxonomy" id="77675"/>
    <lineage>
        <taxon>Bacteria</taxon>
        <taxon>Pseudomonadati</taxon>
        <taxon>Pseudomonadota</taxon>
        <taxon>Alphaproteobacteria</taxon>
        <taxon>Acetobacterales</taxon>
        <taxon>Roseomonadaceae</taxon>
        <taxon>Paracraurococcus</taxon>
    </lineage>
</organism>
<evidence type="ECO:0000313" key="2">
    <source>
        <dbReference type="EMBL" id="MBK1656676.1"/>
    </source>
</evidence>
<proteinExistence type="predicted"/>
<evidence type="ECO:0000313" key="3">
    <source>
        <dbReference type="Proteomes" id="UP000697995"/>
    </source>
</evidence>
<dbReference type="Proteomes" id="UP000697995">
    <property type="component" value="Unassembled WGS sequence"/>
</dbReference>
<dbReference type="PANTHER" id="PTHR43102:SF2">
    <property type="entry name" value="GAF DOMAIN-CONTAINING PROTEIN"/>
    <property type="match status" value="1"/>
</dbReference>
<sequence>MPAPIPITEAERLSELRSYAILDTTAEAMFDRVVELAAALTDCPVALISLVDAKRQWFLARHGLDLAETPRDHAFCAHAILNPTEPLLVEDAAKDDRFGANPLVCGEPGIRFYAGMPVVSPEGRALGTLCVIDRKPRGLDDRQRESLVNLALLAGTLLDLRRTARRGRVRVA</sequence>
<dbReference type="Pfam" id="PF01590">
    <property type="entry name" value="GAF"/>
    <property type="match status" value="1"/>
</dbReference>
<protein>
    <submittedName>
        <fullName evidence="2">Diguanylate cyclase</fullName>
    </submittedName>
</protein>
<accession>A0ABS1CR62</accession>
<dbReference type="InterPro" id="IPR029016">
    <property type="entry name" value="GAF-like_dom_sf"/>
</dbReference>